<gene>
    <name evidence="1" type="ORF">ADUPG1_004745</name>
</gene>
<dbReference type="Gene3D" id="2.40.30.10">
    <property type="entry name" value="Translation factors"/>
    <property type="match status" value="1"/>
</dbReference>
<dbReference type="EMBL" id="BQXS01007344">
    <property type="protein sequence ID" value="GKT27222.1"/>
    <property type="molecule type" value="Genomic_DNA"/>
</dbReference>
<dbReference type="SUPFAM" id="SSF50447">
    <property type="entry name" value="Translation proteins"/>
    <property type="match status" value="1"/>
</dbReference>
<evidence type="ECO:0000313" key="2">
    <source>
        <dbReference type="Proteomes" id="UP001057375"/>
    </source>
</evidence>
<reference evidence="1" key="1">
    <citation type="submission" date="2022-03" db="EMBL/GenBank/DDBJ databases">
        <title>Draft genome sequence of Aduncisulcus paluster, a free-living microaerophilic Fornicata.</title>
        <authorList>
            <person name="Yuyama I."/>
            <person name="Kume K."/>
            <person name="Tamura T."/>
            <person name="Inagaki Y."/>
            <person name="Hashimoto T."/>
        </authorList>
    </citation>
    <scope>NUCLEOTIDE SEQUENCE</scope>
    <source>
        <strain evidence="1">NY0171</strain>
    </source>
</reference>
<sequence length="84" mass="9333">RPSSAVKSMAEREAVELKTYRIIYNAIDDIEKAMTGMLAPEYKEVVLGHIEVRDTFKVPNVGVIAGGYVKEGKVVRNAQAKLRL</sequence>
<keyword evidence="1" id="KW-0396">Initiation factor</keyword>
<dbReference type="InterPro" id="IPR009000">
    <property type="entry name" value="Transl_B-barrel_sf"/>
</dbReference>
<dbReference type="InterPro" id="IPR036925">
    <property type="entry name" value="TIF_IF2_dom3_sf"/>
</dbReference>
<name>A0ABQ5K8K7_9EUKA</name>
<organism evidence="1 2">
    <name type="scientific">Aduncisulcus paluster</name>
    <dbReference type="NCBI Taxonomy" id="2918883"/>
    <lineage>
        <taxon>Eukaryota</taxon>
        <taxon>Metamonada</taxon>
        <taxon>Carpediemonas-like organisms</taxon>
        <taxon>Aduncisulcus</taxon>
    </lineage>
</organism>
<dbReference type="Proteomes" id="UP001057375">
    <property type="component" value="Unassembled WGS sequence"/>
</dbReference>
<dbReference type="GO" id="GO:0003743">
    <property type="term" value="F:translation initiation factor activity"/>
    <property type="evidence" value="ECO:0007669"/>
    <property type="project" value="UniProtKB-KW"/>
</dbReference>
<accession>A0ABQ5K8K7</accession>
<keyword evidence="1" id="KW-0648">Protein biosynthesis</keyword>
<keyword evidence="2" id="KW-1185">Reference proteome</keyword>
<dbReference type="Gene3D" id="3.40.50.10050">
    <property type="entry name" value="Translation initiation factor IF- 2, domain 3"/>
    <property type="match status" value="1"/>
</dbReference>
<comment type="caution">
    <text evidence="1">The sequence shown here is derived from an EMBL/GenBank/DDBJ whole genome shotgun (WGS) entry which is preliminary data.</text>
</comment>
<proteinExistence type="predicted"/>
<dbReference type="SUPFAM" id="SSF52156">
    <property type="entry name" value="Initiation factor IF2/eIF5b, domain 3"/>
    <property type="match status" value="1"/>
</dbReference>
<protein>
    <submittedName>
        <fullName evidence="1">Translation initiation factor IF- 2 like protein</fullName>
    </submittedName>
</protein>
<evidence type="ECO:0000313" key="1">
    <source>
        <dbReference type="EMBL" id="GKT27222.1"/>
    </source>
</evidence>
<feature type="non-terminal residue" evidence="1">
    <location>
        <position position="1"/>
    </location>
</feature>